<feature type="compositionally biased region" description="Low complexity" evidence="1">
    <location>
        <begin position="336"/>
        <end position="346"/>
    </location>
</feature>
<protein>
    <submittedName>
        <fullName evidence="2">Uncharacterized protein</fullName>
    </submittedName>
</protein>
<feature type="compositionally biased region" description="Low complexity" evidence="1">
    <location>
        <begin position="386"/>
        <end position="403"/>
    </location>
</feature>
<accession>A0A813GBY9</accession>
<feature type="compositionally biased region" description="Basic and acidic residues" evidence="1">
    <location>
        <begin position="372"/>
        <end position="385"/>
    </location>
</feature>
<sequence>MFSAKATSGKDRDASLAPGGPSLPKCRMVSKAVSLLINRAQEDTLPPNAATMAAALELLHALCSSQWLCLNLLFSACLEDTTGEDDQVPVTVSGAFKLAQCSQRLVKELLSRCRDWQVAEKGSEDETLAQEDLASWLQVTELLAELCRVVVRHCPTASAFLNVVMPGIGAPGVLADIQQVLNPLAAGQIKQGANTLAEQAAAIVRAISTLQSELQAKPEGPPPATLLAKDLMSPQRRKKNGVSNGSTPSALPEADTPSDQSEADVVAEVVTLLDAASDLEANPEWSAVAELDAAEPPANMDWEFDAGTLRKKRQAFLEKSDADRKAKRLKTQQMQVQQRADAAAAAARRRDAPVAGPPPAAAPRQADAGAPVKEEAAAAPVKEEAAPPATATKQEAPAPAPAPVKAAGINPAEALQSFLKDHPEFMRVLQNPKKCLADPRVKHESQNSCGCCCCCCCCYCYCCCCCCCCSYVCYCSLYCYCD</sequence>
<feature type="region of interest" description="Disordered" evidence="1">
    <location>
        <begin position="1"/>
        <end position="22"/>
    </location>
</feature>
<dbReference type="AlphaFoldDB" id="A0A813GBY9"/>
<feature type="region of interest" description="Disordered" evidence="1">
    <location>
        <begin position="318"/>
        <end position="403"/>
    </location>
</feature>
<proteinExistence type="predicted"/>
<organism evidence="2 3">
    <name type="scientific">Polarella glacialis</name>
    <name type="common">Dinoflagellate</name>
    <dbReference type="NCBI Taxonomy" id="89957"/>
    <lineage>
        <taxon>Eukaryota</taxon>
        <taxon>Sar</taxon>
        <taxon>Alveolata</taxon>
        <taxon>Dinophyceae</taxon>
        <taxon>Suessiales</taxon>
        <taxon>Suessiaceae</taxon>
        <taxon>Polarella</taxon>
    </lineage>
</organism>
<gene>
    <name evidence="2" type="ORF">PGLA1383_LOCUS39927</name>
</gene>
<reference evidence="2" key="1">
    <citation type="submission" date="2021-02" db="EMBL/GenBank/DDBJ databases">
        <authorList>
            <person name="Dougan E. K."/>
            <person name="Rhodes N."/>
            <person name="Thang M."/>
            <person name="Chan C."/>
        </authorList>
    </citation>
    <scope>NUCLEOTIDE SEQUENCE</scope>
</reference>
<dbReference type="EMBL" id="CAJNNV010027986">
    <property type="protein sequence ID" value="CAE8622484.1"/>
    <property type="molecule type" value="Genomic_DNA"/>
</dbReference>
<evidence type="ECO:0000256" key="1">
    <source>
        <dbReference type="SAM" id="MobiDB-lite"/>
    </source>
</evidence>
<dbReference type="Proteomes" id="UP000654075">
    <property type="component" value="Unassembled WGS sequence"/>
</dbReference>
<evidence type="ECO:0000313" key="3">
    <source>
        <dbReference type="Proteomes" id="UP000654075"/>
    </source>
</evidence>
<feature type="compositionally biased region" description="Low complexity" evidence="1">
    <location>
        <begin position="362"/>
        <end position="371"/>
    </location>
</feature>
<evidence type="ECO:0000313" key="2">
    <source>
        <dbReference type="EMBL" id="CAE8622484.1"/>
    </source>
</evidence>
<comment type="caution">
    <text evidence="2">The sequence shown here is derived from an EMBL/GenBank/DDBJ whole genome shotgun (WGS) entry which is preliminary data.</text>
</comment>
<feature type="region of interest" description="Disordered" evidence="1">
    <location>
        <begin position="214"/>
        <end position="263"/>
    </location>
</feature>
<name>A0A813GBY9_POLGL</name>
<keyword evidence="3" id="KW-1185">Reference proteome</keyword>